<comment type="caution">
    <text evidence="6">The sequence shown here is derived from an EMBL/GenBank/DDBJ whole genome shotgun (WGS) entry which is preliminary data.</text>
</comment>
<dbReference type="NCBIfam" id="TIGR01838">
    <property type="entry name" value="PHA_synth_I"/>
    <property type="match status" value="1"/>
</dbReference>
<name>A0A9X3CNR7_9VIBR</name>
<reference evidence="6" key="1">
    <citation type="submission" date="2022-02" db="EMBL/GenBank/DDBJ databases">
        <title>Vibrio sp. nov, a new bacterium isolated from seawater.</title>
        <authorList>
            <person name="Yuan Y."/>
        </authorList>
    </citation>
    <scope>NUCLEOTIDE SEQUENCE</scope>
    <source>
        <strain evidence="6">ZSDZ65</strain>
    </source>
</reference>
<accession>A0A9X3CNR7</accession>
<keyword evidence="4" id="KW-0012">Acyltransferase</keyword>
<dbReference type="PANTHER" id="PTHR36837">
    <property type="entry name" value="POLY(3-HYDROXYALKANOATE) POLYMERASE SUBUNIT PHAC"/>
    <property type="match status" value="1"/>
</dbReference>
<dbReference type="InterPro" id="IPR010941">
    <property type="entry name" value="PhaC_N"/>
</dbReference>
<organism evidence="6 7">
    <name type="scientific">Vibrio qingdaonensis</name>
    <dbReference type="NCBI Taxonomy" id="2829491"/>
    <lineage>
        <taxon>Bacteria</taxon>
        <taxon>Pseudomonadati</taxon>
        <taxon>Pseudomonadota</taxon>
        <taxon>Gammaproteobacteria</taxon>
        <taxon>Vibrionales</taxon>
        <taxon>Vibrionaceae</taxon>
        <taxon>Vibrio</taxon>
    </lineage>
</organism>
<dbReference type="InterPro" id="IPR010963">
    <property type="entry name" value="PHA_synth_I"/>
</dbReference>
<keyword evidence="2" id="KW-0963">Cytoplasm</keyword>
<evidence type="ECO:0000256" key="3">
    <source>
        <dbReference type="ARBA" id="ARBA00022679"/>
    </source>
</evidence>
<keyword evidence="3" id="KW-0808">Transferase</keyword>
<evidence type="ECO:0000256" key="4">
    <source>
        <dbReference type="ARBA" id="ARBA00023315"/>
    </source>
</evidence>
<proteinExistence type="predicted"/>
<dbReference type="Pfam" id="PF07167">
    <property type="entry name" value="PhaC_N"/>
    <property type="match status" value="1"/>
</dbReference>
<dbReference type="GO" id="GO:0005737">
    <property type="term" value="C:cytoplasm"/>
    <property type="evidence" value="ECO:0007669"/>
    <property type="project" value="UniProtKB-SubCell"/>
</dbReference>
<dbReference type="AlphaFoldDB" id="A0A9X3CNR7"/>
<dbReference type="InterPro" id="IPR051321">
    <property type="entry name" value="PHA/PHB_synthase"/>
</dbReference>
<dbReference type="GO" id="GO:0042619">
    <property type="term" value="P:poly-hydroxybutyrate biosynthetic process"/>
    <property type="evidence" value="ECO:0007669"/>
    <property type="project" value="InterPro"/>
</dbReference>
<protein>
    <submittedName>
        <fullName evidence="6">Class I poly(R)-hydroxyalkanoic acid synthase</fullName>
    </submittedName>
</protein>
<evidence type="ECO:0000256" key="2">
    <source>
        <dbReference type="ARBA" id="ARBA00022490"/>
    </source>
</evidence>
<keyword evidence="7" id="KW-1185">Reference proteome</keyword>
<dbReference type="PANTHER" id="PTHR36837:SF5">
    <property type="entry name" value="POLY-3-HYDROXYBUTYRATE SYNTHASE"/>
    <property type="match status" value="1"/>
</dbReference>
<evidence type="ECO:0000259" key="5">
    <source>
        <dbReference type="Pfam" id="PF07167"/>
    </source>
</evidence>
<dbReference type="GO" id="GO:0016746">
    <property type="term" value="F:acyltransferase activity"/>
    <property type="evidence" value="ECO:0007669"/>
    <property type="project" value="UniProtKB-KW"/>
</dbReference>
<dbReference type="SUPFAM" id="SSF53474">
    <property type="entry name" value="alpha/beta-Hydrolases"/>
    <property type="match status" value="1"/>
</dbReference>
<comment type="subcellular location">
    <subcellularLocation>
        <location evidence="1">Cytoplasm</location>
    </subcellularLocation>
</comment>
<gene>
    <name evidence="6" type="primary">phaC</name>
    <name evidence="6" type="ORF">MD535_12405</name>
</gene>
<sequence length="587" mass="66639">MMNNNAPFQDIINSYFQASESWLGNFQQPTQSTIFKSQVEDWSALAQSVTKNPTTVLEQQMNWWNQQINLFNDCILGAGDPNAPEKDPRFKDESWASNPLYHYIKESYKLVCQSVQQTIDEAQDLDPDAKERLEFFSRQFLNAMSPSNFVTTNPEIMKLTLESNGSNLIKGLEQLQEDMTRSVDMLNIRMTDAEAFTLGENIAATPGKVVFKNHMFELIQYQPTTENVYKRPMMIVPPFVNKYYIMDLSQKRSFVKWLVDQGHTVFMVSWINPDATYSETDFGTYVTDGLIPALDAIEAATGEREVNGLGYCIGGTLLTATMAYMAGKKRKQRIKSATLLTTILDFKQPGELGIFINDAMISAIEAQNSVKGYMDGRQMAVSFSLLRENSLYWNYYVTNYLKGEKPVAFDLLHWNCDNTNVPAACHNQMLRQFYLENKLSQPNAIEIDGVGIDLSKVKSPIYFLSAIEDHIALWKGTYKGTELLGGQSTFVLAESGHIAGPMNHANSTKYGYWTNPNVKTDADTWLEAADKQTGSWWPHWQEWLDTRNFSEKLDPRTLTGDLDAPGTYVKQRIEEVLANDEEKKDVA</sequence>
<evidence type="ECO:0000313" key="6">
    <source>
        <dbReference type="EMBL" id="MCW8346798.1"/>
    </source>
</evidence>
<evidence type="ECO:0000256" key="1">
    <source>
        <dbReference type="ARBA" id="ARBA00004496"/>
    </source>
</evidence>
<dbReference type="EMBL" id="JAKRRY010000015">
    <property type="protein sequence ID" value="MCW8346798.1"/>
    <property type="molecule type" value="Genomic_DNA"/>
</dbReference>
<evidence type="ECO:0000313" key="7">
    <source>
        <dbReference type="Proteomes" id="UP001155587"/>
    </source>
</evidence>
<dbReference type="Proteomes" id="UP001155587">
    <property type="component" value="Unassembled WGS sequence"/>
</dbReference>
<feature type="domain" description="Poly-beta-hydroxybutyrate polymerase N-terminal" evidence="5">
    <location>
        <begin position="86"/>
        <end position="258"/>
    </location>
</feature>
<dbReference type="InterPro" id="IPR029058">
    <property type="entry name" value="AB_hydrolase_fold"/>
</dbReference>
<dbReference type="Gene3D" id="3.40.50.1820">
    <property type="entry name" value="alpha/beta hydrolase"/>
    <property type="match status" value="1"/>
</dbReference>